<dbReference type="AlphaFoldDB" id="A0A3B3S486"/>
<dbReference type="STRING" id="1676925.ENSPKIP00000024975"/>
<feature type="region of interest" description="Disordered" evidence="1">
    <location>
        <begin position="157"/>
        <end position="211"/>
    </location>
</feature>
<accession>A0A3B3S486</accession>
<dbReference type="Ensembl" id="ENSPKIT00000005696.1">
    <property type="protein sequence ID" value="ENSPKIP00000024975.1"/>
    <property type="gene ID" value="ENSPKIG00000008014.1"/>
</dbReference>
<name>A0A3B3S486_9TELE</name>
<dbReference type="InterPro" id="IPR037394">
    <property type="entry name" value="TBATA-like"/>
</dbReference>
<evidence type="ECO:0000313" key="3">
    <source>
        <dbReference type="Proteomes" id="UP000261540"/>
    </source>
</evidence>
<sequence length="322" mass="35539">MEGAAQRGIEGLGQAARCQDAGGSGTAAGDSPFEKAMRFLAERVREPPRGAHRFGSLSHHSFFSRHNPHPHRVTHIQGLNGTPVCIVNDDLWTSTPSPLYPLIKSQMPLTVGRATPDPFLHRCRDSWTNHTAVPLSEAWREELRELAAKVSMSTTVKKEKKSQVTEGPSGRMTQYSAKTGRIIPASSRACSRHSTQASSRHGRHQGHPPSPALYDQELRILELLCQVLQTDSLSQVQQWLLYAHQREKDFVMELIQQAVDASVIDSLAKGVADPLPALSSSTRLPGRNHGFDKATDIIKEEDRPELIGMAEVLQVNSEETLQ</sequence>
<evidence type="ECO:0000313" key="2">
    <source>
        <dbReference type="Ensembl" id="ENSPKIP00000024975.1"/>
    </source>
</evidence>
<protein>
    <submittedName>
        <fullName evidence="2">Thymus, brain and testes associated</fullName>
    </submittedName>
</protein>
<reference evidence="2" key="1">
    <citation type="submission" date="2025-08" db="UniProtKB">
        <authorList>
            <consortium name="Ensembl"/>
        </authorList>
    </citation>
    <scope>IDENTIFICATION</scope>
</reference>
<dbReference type="PANTHER" id="PTHR33772">
    <property type="entry name" value="THYMUS, BRAIN AND TESTES-ASSOCIATED"/>
    <property type="match status" value="1"/>
</dbReference>
<reference evidence="2" key="2">
    <citation type="submission" date="2025-09" db="UniProtKB">
        <authorList>
            <consortium name="Ensembl"/>
        </authorList>
    </citation>
    <scope>IDENTIFICATION</scope>
</reference>
<feature type="region of interest" description="Disordered" evidence="1">
    <location>
        <begin position="1"/>
        <end position="31"/>
    </location>
</feature>
<feature type="compositionally biased region" description="Polar residues" evidence="1">
    <location>
        <begin position="188"/>
        <end position="199"/>
    </location>
</feature>
<dbReference type="GeneTree" id="ENSGT00510000048896"/>
<dbReference type="Pfam" id="PF15256">
    <property type="entry name" value="SPATIAL"/>
    <property type="match status" value="1"/>
</dbReference>
<dbReference type="Proteomes" id="UP000261540">
    <property type="component" value="Unplaced"/>
</dbReference>
<keyword evidence="3" id="KW-1185">Reference proteome</keyword>
<proteinExistence type="predicted"/>
<organism evidence="2 3">
    <name type="scientific">Paramormyrops kingsleyae</name>
    <dbReference type="NCBI Taxonomy" id="1676925"/>
    <lineage>
        <taxon>Eukaryota</taxon>
        <taxon>Metazoa</taxon>
        <taxon>Chordata</taxon>
        <taxon>Craniata</taxon>
        <taxon>Vertebrata</taxon>
        <taxon>Euteleostomi</taxon>
        <taxon>Actinopterygii</taxon>
        <taxon>Neopterygii</taxon>
        <taxon>Teleostei</taxon>
        <taxon>Osteoglossocephala</taxon>
        <taxon>Osteoglossomorpha</taxon>
        <taxon>Osteoglossiformes</taxon>
        <taxon>Mormyridae</taxon>
        <taxon>Paramormyrops</taxon>
    </lineage>
</organism>
<evidence type="ECO:0000256" key="1">
    <source>
        <dbReference type="SAM" id="MobiDB-lite"/>
    </source>
</evidence>
<dbReference type="PANTHER" id="PTHR33772:SF1">
    <property type="entry name" value="PROTEIN TBATA"/>
    <property type="match status" value="1"/>
</dbReference>